<evidence type="ECO:0000256" key="2">
    <source>
        <dbReference type="ARBA" id="ARBA00022475"/>
    </source>
</evidence>
<dbReference type="PANTHER" id="PTHR34390:SF1">
    <property type="entry name" value="SUCCINATE TRANSPORTER SUBUNIT YJJB-RELATED"/>
    <property type="match status" value="1"/>
</dbReference>
<evidence type="ECO:0000256" key="4">
    <source>
        <dbReference type="ARBA" id="ARBA00022692"/>
    </source>
</evidence>
<feature type="transmembrane region" description="Helical" evidence="8">
    <location>
        <begin position="151"/>
        <end position="173"/>
    </location>
</feature>
<comment type="similarity">
    <text evidence="7">Belongs to the ThrE exporter (TC 2.A.79) family.</text>
</comment>
<organism evidence="10 11">
    <name type="scientific">Helicobacter fennelliae</name>
    <dbReference type="NCBI Taxonomy" id="215"/>
    <lineage>
        <taxon>Bacteria</taxon>
        <taxon>Pseudomonadati</taxon>
        <taxon>Campylobacterota</taxon>
        <taxon>Epsilonproteobacteria</taxon>
        <taxon>Campylobacterales</taxon>
        <taxon>Helicobacteraceae</taxon>
        <taxon>Helicobacter</taxon>
    </lineage>
</organism>
<dbReference type="Pfam" id="PF12821">
    <property type="entry name" value="ThrE_2"/>
    <property type="match status" value="1"/>
</dbReference>
<evidence type="ECO:0000256" key="1">
    <source>
        <dbReference type="ARBA" id="ARBA00004651"/>
    </source>
</evidence>
<dbReference type="Proteomes" id="UP000250166">
    <property type="component" value="Unassembled WGS sequence"/>
</dbReference>
<evidence type="ECO:0000256" key="6">
    <source>
        <dbReference type="ARBA" id="ARBA00023136"/>
    </source>
</evidence>
<dbReference type="InterPro" id="IPR024528">
    <property type="entry name" value="ThrE_2"/>
</dbReference>
<dbReference type="AlphaFoldDB" id="A0A2X3BEN0"/>
<evidence type="ECO:0000256" key="8">
    <source>
        <dbReference type="SAM" id="Phobius"/>
    </source>
</evidence>
<dbReference type="InterPro" id="IPR050539">
    <property type="entry name" value="ThrE_Dicarb/AminoAcid_Exp"/>
</dbReference>
<accession>A0A2X3BEN0</accession>
<feature type="transmembrane region" description="Helical" evidence="8">
    <location>
        <begin position="108"/>
        <end position="131"/>
    </location>
</feature>
<keyword evidence="6 8" id="KW-0472">Membrane</keyword>
<comment type="subcellular location">
    <subcellularLocation>
        <location evidence="1">Cell membrane</location>
        <topology evidence="1">Multi-pass membrane protein</topology>
    </subcellularLocation>
</comment>
<feature type="transmembrane region" description="Helical" evidence="8">
    <location>
        <begin position="76"/>
        <end position="96"/>
    </location>
</feature>
<keyword evidence="2" id="KW-1003">Cell membrane</keyword>
<dbReference type="RefSeq" id="WP_023948538.1">
    <property type="nucleotide sequence ID" value="NZ_JAERIV010000002.1"/>
</dbReference>
<evidence type="ECO:0000256" key="3">
    <source>
        <dbReference type="ARBA" id="ARBA00022519"/>
    </source>
</evidence>
<dbReference type="GO" id="GO:0015744">
    <property type="term" value="P:succinate transport"/>
    <property type="evidence" value="ECO:0007669"/>
    <property type="project" value="TreeGrafter"/>
</dbReference>
<evidence type="ECO:0000256" key="7">
    <source>
        <dbReference type="ARBA" id="ARBA00034125"/>
    </source>
</evidence>
<reference evidence="10 11" key="1">
    <citation type="submission" date="2018-06" db="EMBL/GenBank/DDBJ databases">
        <authorList>
            <consortium name="Pathogen Informatics"/>
            <person name="Doyle S."/>
        </authorList>
    </citation>
    <scope>NUCLEOTIDE SEQUENCE [LARGE SCALE GENOMIC DNA]</scope>
    <source>
        <strain evidence="10 11">NCTC13102</strain>
    </source>
</reference>
<evidence type="ECO:0000259" key="9">
    <source>
        <dbReference type="Pfam" id="PF12821"/>
    </source>
</evidence>
<proteinExistence type="inferred from homology"/>
<sequence length="191" mass="21340">MFDITQNFPQLATLLHSPFLHNSLWQECISNTIFAFIAGFGFACALNPLKRTLILSAVFAAIGYNVRFLLMETSFFGFAGASFCASLCIGLLATIIAKKLTSPIEVVVFPALLPMFPGSYGYKSIISLLLFIQQNDDKGRLEYLLAFFDHFMIMVSVSLALVAGVLIVLSIFYEQSFMMTRGFKRLSLKDW</sequence>
<feature type="transmembrane region" description="Helical" evidence="8">
    <location>
        <begin position="53"/>
        <end position="70"/>
    </location>
</feature>
<name>A0A2X3BEN0_9HELI</name>
<evidence type="ECO:0000313" key="11">
    <source>
        <dbReference type="Proteomes" id="UP000250166"/>
    </source>
</evidence>
<evidence type="ECO:0000256" key="5">
    <source>
        <dbReference type="ARBA" id="ARBA00022989"/>
    </source>
</evidence>
<dbReference type="GO" id="GO:0005886">
    <property type="term" value="C:plasma membrane"/>
    <property type="evidence" value="ECO:0007669"/>
    <property type="project" value="UniProtKB-SubCell"/>
</dbReference>
<gene>
    <name evidence="10" type="primary">yjjB</name>
    <name evidence="10" type="ORF">NCTC13102_01547</name>
</gene>
<feature type="transmembrane region" description="Helical" evidence="8">
    <location>
        <begin position="24"/>
        <end position="46"/>
    </location>
</feature>
<dbReference type="EMBL" id="UAWL01000006">
    <property type="protein sequence ID" value="SQB99073.1"/>
    <property type="molecule type" value="Genomic_DNA"/>
</dbReference>
<dbReference type="PANTHER" id="PTHR34390">
    <property type="entry name" value="UPF0442 PROTEIN YJJB-RELATED"/>
    <property type="match status" value="1"/>
</dbReference>
<feature type="domain" description="Threonine/Serine exporter ThrE" evidence="9">
    <location>
        <begin position="32"/>
        <end position="170"/>
    </location>
</feature>
<keyword evidence="4 8" id="KW-0812">Transmembrane</keyword>
<keyword evidence="3" id="KW-0997">Cell inner membrane</keyword>
<keyword evidence="5 8" id="KW-1133">Transmembrane helix</keyword>
<evidence type="ECO:0000313" key="10">
    <source>
        <dbReference type="EMBL" id="SQB99073.1"/>
    </source>
</evidence>
<protein>
    <submittedName>
        <fullName evidence="10">Uncharacterized conserved protein</fullName>
    </submittedName>
</protein>